<evidence type="ECO:0000259" key="3">
    <source>
        <dbReference type="PROSITE" id="PS50110"/>
    </source>
</evidence>
<organism evidence="4 5">
    <name type="scientific">Granulicella aggregans</name>
    <dbReference type="NCBI Taxonomy" id="474949"/>
    <lineage>
        <taxon>Bacteria</taxon>
        <taxon>Pseudomonadati</taxon>
        <taxon>Acidobacteriota</taxon>
        <taxon>Terriglobia</taxon>
        <taxon>Terriglobales</taxon>
        <taxon>Acidobacteriaceae</taxon>
        <taxon>Granulicella</taxon>
    </lineage>
</organism>
<dbReference type="PROSITE" id="PS50110">
    <property type="entry name" value="RESPONSE_REGULATORY"/>
    <property type="match status" value="1"/>
</dbReference>
<name>A0A7W7ZJ83_9BACT</name>
<comment type="caution">
    <text evidence="4">The sequence shown here is derived from an EMBL/GenBank/DDBJ whole genome shotgun (WGS) entry which is preliminary data.</text>
</comment>
<feature type="domain" description="Response regulatory" evidence="3">
    <location>
        <begin position="1"/>
        <end position="105"/>
    </location>
</feature>
<protein>
    <submittedName>
        <fullName evidence="4">CheY-like chemotaxis protein</fullName>
    </submittedName>
</protein>
<proteinExistence type="predicted"/>
<dbReference type="PANTHER" id="PTHR44591:SF3">
    <property type="entry name" value="RESPONSE REGULATORY DOMAIN-CONTAINING PROTEIN"/>
    <property type="match status" value="1"/>
</dbReference>
<keyword evidence="5" id="KW-1185">Reference proteome</keyword>
<dbReference type="CDD" id="cd00156">
    <property type="entry name" value="REC"/>
    <property type="match status" value="1"/>
</dbReference>
<dbReference type="EMBL" id="JACHIP010000015">
    <property type="protein sequence ID" value="MBB5060554.1"/>
    <property type="molecule type" value="Genomic_DNA"/>
</dbReference>
<sequence length="113" mass="12434">MNLQLQKQPHISFTGKGFTAFLLAIHCAATPPNLVISDIIMPHMSGFDLANRLRNTHPQCKILLSTGQAGVDDLREYALELGHDIEVLSKPLHPLKLIERVKIISGDQISSGQ</sequence>
<reference evidence="4 5" key="1">
    <citation type="submission" date="2020-08" db="EMBL/GenBank/DDBJ databases">
        <title>Genomic Encyclopedia of Type Strains, Phase IV (KMG-V): Genome sequencing to study the core and pangenomes of soil and plant-associated prokaryotes.</title>
        <authorList>
            <person name="Whitman W."/>
        </authorList>
    </citation>
    <scope>NUCLEOTIDE SEQUENCE [LARGE SCALE GENOMIC DNA]</scope>
    <source>
        <strain evidence="4 5">M8UP14</strain>
    </source>
</reference>
<dbReference type="InterPro" id="IPR011006">
    <property type="entry name" value="CheY-like_superfamily"/>
</dbReference>
<evidence type="ECO:0000313" key="5">
    <source>
        <dbReference type="Proteomes" id="UP000540989"/>
    </source>
</evidence>
<dbReference type="Gene3D" id="3.40.50.2300">
    <property type="match status" value="1"/>
</dbReference>
<dbReference type="GO" id="GO:0000160">
    <property type="term" value="P:phosphorelay signal transduction system"/>
    <property type="evidence" value="ECO:0007669"/>
    <property type="project" value="InterPro"/>
</dbReference>
<evidence type="ECO:0000313" key="4">
    <source>
        <dbReference type="EMBL" id="MBB5060554.1"/>
    </source>
</evidence>
<dbReference type="RefSeq" id="WP_184222917.1">
    <property type="nucleotide sequence ID" value="NZ_JACHIP010000015.1"/>
</dbReference>
<evidence type="ECO:0000256" key="2">
    <source>
        <dbReference type="PROSITE-ProRule" id="PRU00169"/>
    </source>
</evidence>
<keyword evidence="1 2" id="KW-0597">Phosphoprotein</keyword>
<evidence type="ECO:0000256" key="1">
    <source>
        <dbReference type="ARBA" id="ARBA00022553"/>
    </source>
</evidence>
<feature type="modified residue" description="4-aspartylphosphate" evidence="2">
    <location>
        <position position="38"/>
    </location>
</feature>
<dbReference type="SUPFAM" id="SSF52172">
    <property type="entry name" value="CheY-like"/>
    <property type="match status" value="1"/>
</dbReference>
<dbReference type="Pfam" id="PF00072">
    <property type="entry name" value="Response_reg"/>
    <property type="match status" value="1"/>
</dbReference>
<dbReference type="AlphaFoldDB" id="A0A7W7ZJ83"/>
<gene>
    <name evidence="4" type="ORF">HDF16_005290</name>
</gene>
<dbReference type="InterPro" id="IPR050595">
    <property type="entry name" value="Bact_response_regulator"/>
</dbReference>
<dbReference type="PANTHER" id="PTHR44591">
    <property type="entry name" value="STRESS RESPONSE REGULATOR PROTEIN 1"/>
    <property type="match status" value="1"/>
</dbReference>
<accession>A0A7W7ZJ83</accession>
<dbReference type="InterPro" id="IPR001789">
    <property type="entry name" value="Sig_transdc_resp-reg_receiver"/>
</dbReference>
<dbReference type="Proteomes" id="UP000540989">
    <property type="component" value="Unassembled WGS sequence"/>
</dbReference>